<protein>
    <recommendedName>
        <fullName evidence="1">BPTI/Kunitz inhibitor domain-containing protein</fullName>
    </recommendedName>
</protein>
<dbReference type="PROSITE" id="PS50279">
    <property type="entry name" value="BPTI_KUNITZ_2"/>
    <property type="match status" value="1"/>
</dbReference>
<proteinExistence type="predicted"/>
<dbReference type="CDD" id="cd00109">
    <property type="entry name" value="Kunitz-type"/>
    <property type="match status" value="1"/>
</dbReference>
<dbReference type="SMART" id="SM00131">
    <property type="entry name" value="KU"/>
    <property type="match status" value="1"/>
</dbReference>
<evidence type="ECO:0000259" key="1">
    <source>
        <dbReference type="PROSITE" id="PS50279"/>
    </source>
</evidence>
<dbReference type="InterPro" id="IPR002223">
    <property type="entry name" value="Kunitz_BPTI"/>
</dbReference>
<accession>A0A8W8JP91</accession>
<sequence>MAGLLICIMAISPSLIYGYLGITYNLKDCNEVPPVQFCGRAAREIPPIVLYFYHATSGKCEPFLWSDCPDSHSNNVFPTKEQCQDICKDPLTVMNPGDED</sequence>
<dbReference type="AlphaFoldDB" id="A0A8W8JP91"/>
<dbReference type="SUPFAM" id="SSF57362">
    <property type="entry name" value="BPTI-like"/>
    <property type="match status" value="1"/>
</dbReference>
<dbReference type="Gene3D" id="4.10.410.10">
    <property type="entry name" value="Pancreatic trypsin inhibitor Kunitz domain"/>
    <property type="match status" value="1"/>
</dbReference>
<evidence type="ECO:0000313" key="3">
    <source>
        <dbReference type="Proteomes" id="UP000005408"/>
    </source>
</evidence>
<dbReference type="InterPro" id="IPR036880">
    <property type="entry name" value="Kunitz_BPTI_sf"/>
</dbReference>
<evidence type="ECO:0000313" key="2">
    <source>
        <dbReference type="EnsemblMetazoa" id="G19787.3:cds"/>
    </source>
</evidence>
<dbReference type="OrthoDB" id="6172543at2759"/>
<dbReference type="EnsemblMetazoa" id="G19787.2">
    <property type="protein sequence ID" value="G19787.2:cds"/>
    <property type="gene ID" value="G19787"/>
</dbReference>
<feature type="domain" description="BPTI/Kunitz inhibitor" evidence="1">
    <location>
        <begin position="29"/>
        <end position="87"/>
    </location>
</feature>
<reference evidence="2" key="1">
    <citation type="submission" date="2022-08" db="UniProtKB">
        <authorList>
            <consortium name="EnsemblMetazoa"/>
        </authorList>
    </citation>
    <scope>IDENTIFICATION</scope>
    <source>
        <strain evidence="2">05x7-T-G4-1.051#20</strain>
    </source>
</reference>
<dbReference type="EnsemblMetazoa" id="G19787.1">
    <property type="protein sequence ID" value="G19787.1:cds"/>
    <property type="gene ID" value="G19787"/>
</dbReference>
<organism evidence="2 3">
    <name type="scientific">Magallana gigas</name>
    <name type="common">Pacific oyster</name>
    <name type="synonym">Crassostrea gigas</name>
    <dbReference type="NCBI Taxonomy" id="29159"/>
    <lineage>
        <taxon>Eukaryota</taxon>
        <taxon>Metazoa</taxon>
        <taxon>Spiralia</taxon>
        <taxon>Lophotrochozoa</taxon>
        <taxon>Mollusca</taxon>
        <taxon>Bivalvia</taxon>
        <taxon>Autobranchia</taxon>
        <taxon>Pteriomorphia</taxon>
        <taxon>Ostreida</taxon>
        <taxon>Ostreoidea</taxon>
        <taxon>Ostreidae</taxon>
        <taxon>Magallana</taxon>
    </lineage>
</organism>
<name>A0A8W8JP91_MAGGI</name>
<dbReference type="Proteomes" id="UP000005408">
    <property type="component" value="Unassembled WGS sequence"/>
</dbReference>
<dbReference type="Pfam" id="PF00014">
    <property type="entry name" value="Kunitz_BPTI"/>
    <property type="match status" value="1"/>
</dbReference>
<keyword evidence="3" id="KW-1185">Reference proteome</keyword>
<dbReference type="EnsemblMetazoa" id="G19787.3">
    <property type="protein sequence ID" value="G19787.3:cds"/>
    <property type="gene ID" value="G19787"/>
</dbReference>
<dbReference type="GO" id="GO:0004867">
    <property type="term" value="F:serine-type endopeptidase inhibitor activity"/>
    <property type="evidence" value="ECO:0007669"/>
    <property type="project" value="InterPro"/>
</dbReference>